<dbReference type="Proteomes" id="UP000229756">
    <property type="component" value="Unassembled WGS sequence"/>
</dbReference>
<dbReference type="EMBL" id="PFSJ01000026">
    <property type="protein sequence ID" value="PJC23375.1"/>
    <property type="molecule type" value="Genomic_DNA"/>
</dbReference>
<dbReference type="AlphaFoldDB" id="A0A2M8EKY4"/>
<dbReference type="Gene3D" id="2.10.260.10">
    <property type="match status" value="1"/>
</dbReference>
<dbReference type="InterPro" id="IPR037914">
    <property type="entry name" value="SpoVT-AbrB_sf"/>
</dbReference>
<evidence type="ECO:0000313" key="3">
    <source>
        <dbReference type="Proteomes" id="UP000229756"/>
    </source>
</evidence>
<dbReference type="SMART" id="SM00966">
    <property type="entry name" value="SpoVT_AbrB"/>
    <property type="match status" value="1"/>
</dbReference>
<feature type="domain" description="SpoVT-AbrB" evidence="1">
    <location>
        <begin position="4"/>
        <end position="49"/>
    </location>
</feature>
<proteinExistence type="predicted"/>
<dbReference type="NCBIfam" id="TIGR01439">
    <property type="entry name" value="lp_hng_hel_AbrB"/>
    <property type="match status" value="1"/>
</dbReference>
<sequence length="84" mass="9374">MQTVTITSKNQITIPKYIVNEINAEMGDKLIVSLKDNLIILKPTKSVMDDLYGSVSTPKHLKGKDIDEVIKASKLKRFSTPNSQ</sequence>
<organism evidence="2 3">
    <name type="scientific">candidate division WWE3 bacterium CG_4_9_14_0_2_um_filter_35_11</name>
    <dbReference type="NCBI Taxonomy" id="1975077"/>
    <lineage>
        <taxon>Bacteria</taxon>
        <taxon>Katanobacteria</taxon>
    </lineage>
</organism>
<dbReference type="Pfam" id="PF04014">
    <property type="entry name" value="MazE_antitoxin"/>
    <property type="match status" value="1"/>
</dbReference>
<dbReference type="SUPFAM" id="SSF89447">
    <property type="entry name" value="AbrB/MazE/MraZ-like"/>
    <property type="match status" value="1"/>
</dbReference>
<dbReference type="InterPro" id="IPR007159">
    <property type="entry name" value="SpoVT-AbrB_dom"/>
</dbReference>
<evidence type="ECO:0000313" key="2">
    <source>
        <dbReference type="EMBL" id="PJC23375.1"/>
    </source>
</evidence>
<name>A0A2M8EKY4_UNCKA</name>
<evidence type="ECO:0000259" key="1">
    <source>
        <dbReference type="SMART" id="SM00966"/>
    </source>
</evidence>
<protein>
    <recommendedName>
        <fullName evidence="1">SpoVT-AbrB domain-containing protein</fullName>
    </recommendedName>
</protein>
<accession>A0A2M8EKY4</accession>
<dbReference type="GO" id="GO:0003677">
    <property type="term" value="F:DNA binding"/>
    <property type="evidence" value="ECO:0007669"/>
    <property type="project" value="InterPro"/>
</dbReference>
<reference evidence="3" key="1">
    <citation type="submission" date="2017-09" db="EMBL/GenBank/DDBJ databases">
        <title>Depth-based differentiation of microbial function through sediment-hosted aquifers and enrichment of novel symbionts in the deep terrestrial subsurface.</title>
        <authorList>
            <person name="Probst A.J."/>
            <person name="Ladd B."/>
            <person name="Jarett J.K."/>
            <person name="Geller-Mcgrath D.E."/>
            <person name="Sieber C.M.K."/>
            <person name="Emerson J.B."/>
            <person name="Anantharaman K."/>
            <person name="Thomas B.C."/>
            <person name="Malmstrom R."/>
            <person name="Stieglmeier M."/>
            <person name="Klingl A."/>
            <person name="Woyke T."/>
            <person name="Ryan C.M."/>
            <person name="Banfield J.F."/>
        </authorList>
    </citation>
    <scope>NUCLEOTIDE SEQUENCE [LARGE SCALE GENOMIC DNA]</scope>
</reference>
<gene>
    <name evidence="2" type="ORF">CO058_03535</name>
</gene>
<comment type="caution">
    <text evidence="2">The sequence shown here is derived from an EMBL/GenBank/DDBJ whole genome shotgun (WGS) entry which is preliminary data.</text>
</comment>